<evidence type="ECO:0000256" key="1">
    <source>
        <dbReference type="SAM" id="MobiDB-lite"/>
    </source>
</evidence>
<organism evidence="2">
    <name type="scientific">Chaetoceros debilis</name>
    <dbReference type="NCBI Taxonomy" id="122233"/>
    <lineage>
        <taxon>Eukaryota</taxon>
        <taxon>Sar</taxon>
        <taxon>Stramenopiles</taxon>
        <taxon>Ochrophyta</taxon>
        <taxon>Bacillariophyta</taxon>
        <taxon>Coscinodiscophyceae</taxon>
        <taxon>Chaetocerotophycidae</taxon>
        <taxon>Chaetocerotales</taxon>
        <taxon>Chaetocerotaceae</taxon>
        <taxon>Chaetoceros</taxon>
    </lineage>
</organism>
<dbReference type="AlphaFoldDB" id="A0A7S3PYF8"/>
<protein>
    <submittedName>
        <fullName evidence="2">Uncharacterized protein</fullName>
    </submittedName>
</protein>
<reference evidence="2" key="1">
    <citation type="submission" date="2021-01" db="EMBL/GenBank/DDBJ databases">
        <authorList>
            <person name="Corre E."/>
            <person name="Pelletier E."/>
            <person name="Niang G."/>
            <person name="Scheremetjew M."/>
            <person name="Finn R."/>
            <person name="Kale V."/>
            <person name="Holt S."/>
            <person name="Cochrane G."/>
            <person name="Meng A."/>
            <person name="Brown T."/>
            <person name="Cohen L."/>
        </authorList>
    </citation>
    <scope>NUCLEOTIDE SEQUENCE</scope>
    <source>
        <strain evidence="2">MM31A-1</strain>
    </source>
</reference>
<gene>
    <name evidence="2" type="ORF">CDEB00056_LOCUS4449</name>
</gene>
<proteinExistence type="predicted"/>
<name>A0A7S3PYF8_9STRA</name>
<sequence>MGKGKSAGNWGHDRHADNFHKKLDKQREKDEILAQQEEEEVRPKKKSKTKLSVKGYHRAMILSHDTHEKKEERRVKLHMTKVRRQLDKLRTRLERWDEVQERADYKKAMIEAEKQRKKEEEEAVPGFKRKRSGRLGPETWKLRGPARPAQEVYDFDTRYVDPYIKAHKDALVKAQRSINAFHIFKDKFGKLEGGDDNDGEENQESADDKPSPLLIDTCRLYLAQSMQFALLGIEGRKFKTARETLLDIISLEGYGTLSPITNARCRLMRMYLDANRPGSARRLWEKLPSDYSSVWIRYSAALLEFVSWKVLGEEGSSEKSAMDLLVEAIRGNVYCAYYLSFHDTFHQVMEYTEEVDDAEDSTLEQAIEYCNSEQMGSWMGTEGAVEWVQSVVLHTLNDKSSGSGSSVGADNHGKDTDEASENNKNNILQRGDLDWETGLDQLERDFDEDKSNDAESVNSNDDSIDGNDEEEAEVDFLMFAGMFRTSMEMLSDAGKFTL</sequence>
<dbReference type="EMBL" id="HBIO01006133">
    <property type="protein sequence ID" value="CAE0459608.1"/>
    <property type="molecule type" value="Transcribed_RNA"/>
</dbReference>
<feature type="region of interest" description="Disordered" evidence="1">
    <location>
        <begin position="446"/>
        <end position="468"/>
    </location>
</feature>
<accession>A0A7S3PYF8</accession>
<feature type="compositionally biased region" description="Basic residues" evidence="1">
    <location>
        <begin position="43"/>
        <end position="57"/>
    </location>
</feature>
<feature type="region of interest" description="Disordered" evidence="1">
    <location>
        <begin position="1"/>
        <end position="57"/>
    </location>
</feature>
<evidence type="ECO:0000313" key="2">
    <source>
        <dbReference type="EMBL" id="CAE0459608.1"/>
    </source>
</evidence>
<feature type="region of interest" description="Disordered" evidence="1">
    <location>
        <begin position="116"/>
        <end position="142"/>
    </location>
</feature>
<feature type="compositionally biased region" description="Polar residues" evidence="1">
    <location>
        <begin position="399"/>
        <end position="408"/>
    </location>
</feature>
<feature type="compositionally biased region" description="Basic and acidic residues" evidence="1">
    <location>
        <begin position="11"/>
        <end position="32"/>
    </location>
</feature>
<feature type="region of interest" description="Disordered" evidence="1">
    <location>
        <begin position="399"/>
        <end position="434"/>
    </location>
</feature>